<organism evidence="1 2">
    <name type="scientific">Haloferax larsenii</name>
    <dbReference type="NCBI Taxonomy" id="302484"/>
    <lineage>
        <taxon>Archaea</taxon>
        <taxon>Methanobacteriati</taxon>
        <taxon>Methanobacteriota</taxon>
        <taxon>Stenosarchaea group</taxon>
        <taxon>Halobacteria</taxon>
        <taxon>Halobacteriales</taxon>
        <taxon>Haloferacaceae</taxon>
        <taxon>Haloferax</taxon>
    </lineage>
</organism>
<dbReference type="EMBL" id="FOAD01000001">
    <property type="protein sequence ID" value="SEK69739.1"/>
    <property type="molecule type" value="Genomic_DNA"/>
</dbReference>
<sequence length="74" mass="8232">MKRCSHPGCSWQAIAPSADAAMAQYAEHLVAAHAKTVEADIPDGMVQIKLQEDGEWITTTFEEARELHDSFHDH</sequence>
<dbReference type="RefSeq" id="WP_074792507.1">
    <property type="nucleotide sequence ID" value="NZ_FOAD01000001.1"/>
</dbReference>
<evidence type="ECO:0000313" key="2">
    <source>
        <dbReference type="Proteomes" id="UP000183894"/>
    </source>
</evidence>
<proteinExistence type="predicted"/>
<reference evidence="1 2" key="1">
    <citation type="submission" date="2016-10" db="EMBL/GenBank/DDBJ databases">
        <authorList>
            <person name="de Groot N.N."/>
        </authorList>
    </citation>
    <scope>NUCLEOTIDE SEQUENCE [LARGE SCALE GENOMIC DNA]</scope>
    <source>
        <strain evidence="1 2">CDM_5</strain>
    </source>
</reference>
<dbReference type="InterPro" id="IPR009409">
    <property type="entry name" value="DUF1059"/>
</dbReference>
<accession>A0A1H7J4T7</accession>
<evidence type="ECO:0008006" key="3">
    <source>
        <dbReference type="Google" id="ProtNLM"/>
    </source>
</evidence>
<dbReference type="AlphaFoldDB" id="A0A1H7J4T7"/>
<dbReference type="Proteomes" id="UP000183894">
    <property type="component" value="Unassembled WGS sequence"/>
</dbReference>
<gene>
    <name evidence="1" type="ORF">SAMN04488691_1011104</name>
</gene>
<dbReference type="OrthoDB" id="247927at2157"/>
<evidence type="ECO:0000313" key="1">
    <source>
        <dbReference type="EMBL" id="SEK69739.1"/>
    </source>
</evidence>
<protein>
    <recommendedName>
        <fullName evidence="3">DUF1059 domain-containing protein</fullName>
    </recommendedName>
</protein>
<name>A0A1H7J4T7_HALLR</name>
<dbReference type="Pfam" id="PF06348">
    <property type="entry name" value="DUF1059"/>
    <property type="match status" value="1"/>
</dbReference>